<dbReference type="GeneID" id="20239823"/>
<dbReference type="KEGG" id="lgi:LOTGIDRAFT_164736"/>
<evidence type="ECO:0000256" key="3">
    <source>
        <dbReference type="ARBA" id="ARBA00022737"/>
    </source>
</evidence>
<dbReference type="Pfam" id="PF25429">
    <property type="entry name" value="zf-POGZ"/>
    <property type="match status" value="1"/>
</dbReference>
<keyword evidence="10" id="KW-1185">Reference proteome</keyword>
<comment type="subcellular location">
    <subcellularLocation>
        <location evidence="1">Nucleus</location>
    </subcellularLocation>
</comment>
<keyword evidence="4" id="KW-0863">Zinc-finger</keyword>
<dbReference type="HOGENOM" id="CLU_419379_0_0_1"/>
<dbReference type="PANTHER" id="PTHR16515:SF49">
    <property type="entry name" value="GASTRULA ZINC FINGER PROTEIN XLCGF49.1-LIKE-RELATED"/>
    <property type="match status" value="1"/>
</dbReference>
<dbReference type="Proteomes" id="UP000030746">
    <property type="component" value="Unassembled WGS sequence"/>
</dbReference>
<dbReference type="Gene3D" id="3.30.160.60">
    <property type="entry name" value="Classic Zinc Finger"/>
    <property type="match status" value="2"/>
</dbReference>
<dbReference type="PROSITE" id="PS00028">
    <property type="entry name" value="ZINC_FINGER_C2H2_1"/>
    <property type="match status" value="4"/>
</dbReference>
<evidence type="ECO:0000259" key="8">
    <source>
        <dbReference type="PROSITE" id="PS00028"/>
    </source>
</evidence>
<accession>V4A8T3</accession>
<gene>
    <name evidence="9" type="ORF">LOTGIDRAFT_164736</name>
</gene>
<dbReference type="RefSeq" id="XP_009059510.1">
    <property type="nucleotide sequence ID" value="XM_009061262.1"/>
</dbReference>
<feature type="region of interest" description="Disordered" evidence="7">
    <location>
        <begin position="625"/>
        <end position="647"/>
    </location>
</feature>
<keyword evidence="6" id="KW-0539">Nucleus</keyword>
<evidence type="ECO:0000256" key="2">
    <source>
        <dbReference type="ARBA" id="ARBA00022723"/>
    </source>
</evidence>
<dbReference type="CTD" id="20239823"/>
<feature type="domain" description="C2H2-type" evidence="8">
    <location>
        <begin position="255"/>
        <end position="275"/>
    </location>
</feature>
<dbReference type="SMART" id="SM00355">
    <property type="entry name" value="ZnF_C2H2"/>
    <property type="match status" value="6"/>
</dbReference>
<dbReference type="PANTHER" id="PTHR16515">
    <property type="entry name" value="PR DOMAIN ZINC FINGER PROTEIN"/>
    <property type="match status" value="1"/>
</dbReference>
<keyword evidence="2" id="KW-0479">Metal-binding</keyword>
<dbReference type="GO" id="GO:0003677">
    <property type="term" value="F:DNA binding"/>
    <property type="evidence" value="ECO:0007669"/>
    <property type="project" value="UniProtKB-KW"/>
</dbReference>
<dbReference type="GO" id="GO:0008270">
    <property type="term" value="F:zinc ion binding"/>
    <property type="evidence" value="ECO:0007669"/>
    <property type="project" value="UniProtKB-KW"/>
</dbReference>
<dbReference type="GO" id="GO:0005634">
    <property type="term" value="C:nucleus"/>
    <property type="evidence" value="ECO:0007669"/>
    <property type="project" value="UniProtKB-SubCell"/>
</dbReference>
<evidence type="ECO:0000256" key="7">
    <source>
        <dbReference type="SAM" id="MobiDB-lite"/>
    </source>
</evidence>
<keyword evidence="5" id="KW-0862">Zinc</keyword>
<name>V4A8T3_LOTGI</name>
<evidence type="ECO:0000256" key="4">
    <source>
        <dbReference type="ARBA" id="ARBA00022771"/>
    </source>
</evidence>
<dbReference type="STRING" id="225164.V4A8T3"/>
<dbReference type="InterPro" id="IPR057618">
    <property type="entry name" value="Znf_POGZ/Z280C-D-like"/>
</dbReference>
<reference evidence="9 10" key="1">
    <citation type="journal article" date="2013" name="Nature">
        <title>Insights into bilaterian evolution from three spiralian genomes.</title>
        <authorList>
            <person name="Simakov O."/>
            <person name="Marletaz F."/>
            <person name="Cho S.J."/>
            <person name="Edsinger-Gonzales E."/>
            <person name="Havlak P."/>
            <person name="Hellsten U."/>
            <person name="Kuo D.H."/>
            <person name="Larsson T."/>
            <person name="Lv J."/>
            <person name="Arendt D."/>
            <person name="Savage R."/>
            <person name="Osoegawa K."/>
            <person name="de Jong P."/>
            <person name="Grimwood J."/>
            <person name="Chapman J.A."/>
            <person name="Shapiro H."/>
            <person name="Aerts A."/>
            <person name="Otillar R.P."/>
            <person name="Terry A.Y."/>
            <person name="Boore J.L."/>
            <person name="Grigoriev I.V."/>
            <person name="Lindberg D.R."/>
            <person name="Seaver E.C."/>
            <person name="Weisblat D.A."/>
            <person name="Putnam N.H."/>
            <person name="Rokhsar D.S."/>
        </authorList>
    </citation>
    <scope>NUCLEOTIDE SEQUENCE [LARGE SCALE GENOMIC DNA]</scope>
</reference>
<evidence type="ECO:0000256" key="6">
    <source>
        <dbReference type="ARBA" id="ARBA00023242"/>
    </source>
</evidence>
<keyword evidence="3" id="KW-0677">Repeat</keyword>
<feature type="domain" description="C2H2-type" evidence="8">
    <location>
        <begin position="292"/>
        <end position="313"/>
    </location>
</feature>
<dbReference type="GO" id="GO:0010468">
    <property type="term" value="P:regulation of gene expression"/>
    <property type="evidence" value="ECO:0007669"/>
    <property type="project" value="TreeGrafter"/>
</dbReference>
<protein>
    <recommendedName>
        <fullName evidence="8">C2H2-type domain-containing protein</fullName>
    </recommendedName>
</protein>
<dbReference type="AlphaFoldDB" id="V4A8T3"/>
<dbReference type="InterPro" id="IPR050331">
    <property type="entry name" value="Zinc_finger"/>
</dbReference>
<organism evidence="9 10">
    <name type="scientific">Lottia gigantea</name>
    <name type="common">Giant owl limpet</name>
    <dbReference type="NCBI Taxonomy" id="225164"/>
    <lineage>
        <taxon>Eukaryota</taxon>
        <taxon>Metazoa</taxon>
        <taxon>Spiralia</taxon>
        <taxon>Lophotrochozoa</taxon>
        <taxon>Mollusca</taxon>
        <taxon>Gastropoda</taxon>
        <taxon>Patellogastropoda</taxon>
        <taxon>Lottioidea</taxon>
        <taxon>Lottiidae</taxon>
        <taxon>Lottia</taxon>
    </lineage>
</organism>
<evidence type="ECO:0000313" key="10">
    <source>
        <dbReference type="Proteomes" id="UP000030746"/>
    </source>
</evidence>
<dbReference type="EMBL" id="KB202544">
    <property type="protein sequence ID" value="ESO89716.1"/>
    <property type="molecule type" value="Genomic_DNA"/>
</dbReference>
<evidence type="ECO:0000313" key="9">
    <source>
        <dbReference type="EMBL" id="ESO89716.1"/>
    </source>
</evidence>
<dbReference type="OMA" id="EPPGNRK"/>
<dbReference type="InterPro" id="IPR013087">
    <property type="entry name" value="Znf_C2H2_type"/>
</dbReference>
<sequence length="654" mass="74679">MPKSRRSSMQQAMLNMNKHIYSNEVRLLMECTEEELLPSQKSSYKSALDEYNRVNKYIADVQTGKIQMSNVPNSTISLVTDPNAVVRPKPVQKPNQNNDPDVIVIGESPAQQTKVGPAIPALPNVNNLTLPVLPDNISGQQIITFPQQVYNQLVNGQQSNVVKVGNQIFIRPIMPVAPQQNGAQGVSYSVNQSMIRPTSLLKRQVDLDADRKRLLASKNEMDSSGNWVPLDEFYYGKKEGDPTYVEDKGEYRFKCWYCSKMLYNNVKIMMHMQGHIDSEKQHNLDLSDLTQCKHCYKQFDTPFEMQTHIEKVHMYNSNVLMCRICEKDCDSRFTLTSHMRTNHNACEMPYICHLCGFRSSMYSDVVDHFKKKHDSSANLLCLYCLKAFNIKFISTGWGQTQNYYHHLLKHQAKNKVKKCQVCKLTFFNPAELKSHRQKDHLANVKGVIGMNSKYTTPDQVMIKVPEQGLQPKPIKSLNAPTVSKVRDNHLLLPRVVNDVDCLECKTSMSSVEHFKKYIQCSMCRFATSCSFAYANHMMGFHSGKMTTLSLNIPQEKPMEHVMYCMCGYASLYGNKIANHMVYCTKRTCYKDKPDVQIQEYDNKEMQDPRKKPGASLLDVLGLVKKPSSDKPKEYSSSNDSPEAKSSTTVWVYAF</sequence>
<dbReference type="OrthoDB" id="10032537at2759"/>
<proteinExistence type="predicted"/>
<evidence type="ECO:0000256" key="1">
    <source>
        <dbReference type="ARBA" id="ARBA00004123"/>
    </source>
</evidence>
<feature type="domain" description="C2H2-type" evidence="8">
    <location>
        <begin position="322"/>
        <end position="343"/>
    </location>
</feature>
<feature type="compositionally biased region" description="Polar residues" evidence="7">
    <location>
        <begin position="634"/>
        <end position="647"/>
    </location>
</feature>
<evidence type="ECO:0000256" key="5">
    <source>
        <dbReference type="ARBA" id="ARBA00022833"/>
    </source>
</evidence>
<feature type="domain" description="C2H2-type" evidence="8">
    <location>
        <begin position="419"/>
        <end position="440"/>
    </location>
</feature>